<keyword evidence="2" id="KW-1133">Transmembrane helix</keyword>
<dbReference type="PANTHER" id="PTHR45458:SF1">
    <property type="entry name" value="SHORT CHAIN DEHYDROGENASE"/>
    <property type="match status" value="1"/>
</dbReference>
<dbReference type="EMBL" id="CP042185">
    <property type="protein sequence ID" value="QDS67866.1"/>
    <property type="molecule type" value="Genomic_DNA"/>
</dbReference>
<dbReference type="Proteomes" id="UP000316270">
    <property type="component" value="Chromosome 1"/>
</dbReference>
<reference evidence="3 4" key="1">
    <citation type="submission" date="2019-07" db="EMBL/GenBank/DDBJ databases">
        <title>Finished genome of Venturia effusa.</title>
        <authorList>
            <person name="Young C.A."/>
            <person name="Cox M.P."/>
            <person name="Ganley A.R.D."/>
            <person name="David W.J."/>
        </authorList>
    </citation>
    <scope>NUCLEOTIDE SEQUENCE [LARGE SCALE GENOMIC DNA]</scope>
    <source>
        <strain evidence="4">albino</strain>
    </source>
</reference>
<evidence type="ECO:0000313" key="4">
    <source>
        <dbReference type="Proteomes" id="UP000316270"/>
    </source>
</evidence>
<keyword evidence="4" id="KW-1185">Reference proteome</keyword>
<dbReference type="InterPro" id="IPR052184">
    <property type="entry name" value="SDR_enzymes"/>
</dbReference>
<evidence type="ECO:0000256" key="1">
    <source>
        <dbReference type="RuleBase" id="RU000363"/>
    </source>
</evidence>
<evidence type="ECO:0008006" key="5">
    <source>
        <dbReference type="Google" id="ProtNLM"/>
    </source>
</evidence>
<dbReference type="AlphaFoldDB" id="A0A517KWV5"/>
<name>A0A517KWV5_9PEZI</name>
<proteinExistence type="inferred from homology"/>
<dbReference type="Gene3D" id="3.40.50.720">
    <property type="entry name" value="NAD(P)-binding Rossmann-like Domain"/>
    <property type="match status" value="1"/>
</dbReference>
<keyword evidence="2" id="KW-0472">Membrane</keyword>
<dbReference type="PRINTS" id="PR00081">
    <property type="entry name" value="GDHRDH"/>
</dbReference>
<accession>A0A517KWV5</accession>
<evidence type="ECO:0000313" key="3">
    <source>
        <dbReference type="EMBL" id="QDS67866.1"/>
    </source>
</evidence>
<dbReference type="Pfam" id="PF00106">
    <property type="entry name" value="adh_short"/>
    <property type="match status" value="1"/>
</dbReference>
<dbReference type="SUPFAM" id="SSF51735">
    <property type="entry name" value="NAD(P)-binding Rossmann-fold domains"/>
    <property type="match status" value="1"/>
</dbReference>
<keyword evidence="2" id="KW-0812">Transmembrane</keyword>
<comment type="similarity">
    <text evidence="1">Belongs to the short-chain dehydrogenases/reductases (SDR) family.</text>
</comment>
<dbReference type="GO" id="GO:0016616">
    <property type="term" value="F:oxidoreductase activity, acting on the CH-OH group of donors, NAD or NADP as acceptor"/>
    <property type="evidence" value="ECO:0007669"/>
    <property type="project" value="TreeGrafter"/>
</dbReference>
<gene>
    <name evidence="3" type="ORF">FKW77_007839</name>
</gene>
<sequence length="318" mass="34607">MTTLSMARSDRRLEENPPSIKFAPTLFCPAGGNLGAKGAKVLELDLSDEATILQAAKDFGDRPLDILINVAGLYHLWDDKPFSEQSAEDLVEHFRVNVVGPFMVSKAFLPSLSRSASAKIINISSDFASIADNTGGNACYRISKAALNQLTKNMAVDLEKLGSTNIKTLAVHPGYVATKMTGYIGEDDMETCMSSLVKVIERFGTEEGGDLPNGGEQIAAVLLTFLVLSTSSITLRLYVRTNFTRLAWDDLLAVLSLLNYIGACSALFHGIQHGGLGQHIYNVPVEVVWTGVKVAQRESQTMLTTMWKRSADEFVRPS</sequence>
<protein>
    <recommendedName>
        <fullName evidence="5">C-factor</fullName>
    </recommendedName>
</protein>
<dbReference type="PRINTS" id="PR00080">
    <property type="entry name" value="SDRFAMILY"/>
</dbReference>
<feature type="transmembrane region" description="Helical" evidence="2">
    <location>
        <begin position="218"/>
        <end position="239"/>
    </location>
</feature>
<evidence type="ECO:0000256" key="2">
    <source>
        <dbReference type="SAM" id="Phobius"/>
    </source>
</evidence>
<dbReference type="OrthoDB" id="5296at2759"/>
<dbReference type="InterPro" id="IPR002347">
    <property type="entry name" value="SDR_fam"/>
</dbReference>
<dbReference type="InterPro" id="IPR036291">
    <property type="entry name" value="NAD(P)-bd_dom_sf"/>
</dbReference>
<feature type="transmembrane region" description="Helical" evidence="2">
    <location>
        <begin position="251"/>
        <end position="271"/>
    </location>
</feature>
<dbReference type="PANTHER" id="PTHR45458">
    <property type="entry name" value="SHORT-CHAIN DEHYDROGENASE/REDUCTASE SDR"/>
    <property type="match status" value="1"/>
</dbReference>
<organism evidence="3 4">
    <name type="scientific">Venturia effusa</name>
    <dbReference type="NCBI Taxonomy" id="50376"/>
    <lineage>
        <taxon>Eukaryota</taxon>
        <taxon>Fungi</taxon>
        <taxon>Dikarya</taxon>
        <taxon>Ascomycota</taxon>
        <taxon>Pezizomycotina</taxon>
        <taxon>Dothideomycetes</taxon>
        <taxon>Pleosporomycetidae</taxon>
        <taxon>Venturiales</taxon>
        <taxon>Venturiaceae</taxon>
        <taxon>Venturia</taxon>
    </lineage>
</organism>